<organism evidence="2 3">
    <name type="scientific">Prunus dulcis</name>
    <name type="common">Almond</name>
    <name type="synonym">Amygdalus dulcis</name>
    <dbReference type="NCBI Taxonomy" id="3755"/>
    <lineage>
        <taxon>Eukaryota</taxon>
        <taxon>Viridiplantae</taxon>
        <taxon>Streptophyta</taxon>
        <taxon>Embryophyta</taxon>
        <taxon>Tracheophyta</taxon>
        <taxon>Spermatophyta</taxon>
        <taxon>Magnoliopsida</taxon>
        <taxon>eudicotyledons</taxon>
        <taxon>Gunneridae</taxon>
        <taxon>Pentapetalae</taxon>
        <taxon>rosids</taxon>
        <taxon>fabids</taxon>
        <taxon>Rosales</taxon>
        <taxon>Rosaceae</taxon>
        <taxon>Amygdaloideae</taxon>
        <taxon>Amygdaleae</taxon>
        <taxon>Prunus</taxon>
    </lineage>
</organism>
<sequence>MKIPTSAVGPTVDFLLRALGPERDAMTRGWMFPKTDGPESPGFTRGGGVVRRMVEQCRQRWAIPTNLPLVHQ</sequence>
<comment type="caution">
    <text evidence="2">The sequence shown here is derived from an EMBL/GenBank/DDBJ whole genome shotgun (WGS) entry which is preliminary data.</text>
</comment>
<evidence type="ECO:0000256" key="1">
    <source>
        <dbReference type="SAM" id="MobiDB-lite"/>
    </source>
</evidence>
<name>A0AAD4ZNN6_PRUDU</name>
<dbReference type="AlphaFoldDB" id="A0AAD4ZNN6"/>
<keyword evidence="3" id="KW-1185">Reference proteome</keyword>
<protein>
    <submittedName>
        <fullName evidence="2">Uncharacterized protein</fullName>
    </submittedName>
</protein>
<evidence type="ECO:0000313" key="3">
    <source>
        <dbReference type="Proteomes" id="UP001054821"/>
    </source>
</evidence>
<feature type="region of interest" description="Disordered" evidence="1">
    <location>
        <begin position="28"/>
        <end position="47"/>
    </location>
</feature>
<gene>
    <name evidence="2" type="ORF">L3X38_004257</name>
</gene>
<accession>A0AAD4ZNN6</accession>
<evidence type="ECO:0000313" key="2">
    <source>
        <dbReference type="EMBL" id="KAI5351366.1"/>
    </source>
</evidence>
<dbReference type="EMBL" id="JAJFAZ020000001">
    <property type="protein sequence ID" value="KAI5351366.1"/>
    <property type="molecule type" value="Genomic_DNA"/>
</dbReference>
<reference evidence="2 3" key="1">
    <citation type="journal article" date="2022" name="G3 (Bethesda)">
        <title>Whole-genome sequence and methylome profiling of the almond [Prunus dulcis (Mill.) D.A. Webb] cultivar 'Nonpareil'.</title>
        <authorList>
            <person name="D'Amico-Willman K.M."/>
            <person name="Ouma W.Z."/>
            <person name="Meulia T."/>
            <person name="Sideli G.M."/>
            <person name="Gradziel T.M."/>
            <person name="Fresnedo-Ramirez J."/>
        </authorList>
    </citation>
    <scope>NUCLEOTIDE SEQUENCE [LARGE SCALE GENOMIC DNA]</scope>
    <source>
        <strain evidence="2">Clone GOH B32 T37-40</strain>
    </source>
</reference>
<dbReference type="Proteomes" id="UP001054821">
    <property type="component" value="Chromosome 1"/>
</dbReference>
<proteinExistence type="predicted"/>